<dbReference type="PROSITE" id="PS00018">
    <property type="entry name" value="EF_HAND_1"/>
    <property type="match status" value="1"/>
</dbReference>
<evidence type="ECO:0000256" key="12">
    <source>
        <dbReference type="ARBA" id="ARBA00022963"/>
    </source>
</evidence>
<dbReference type="SMART" id="SM00148">
    <property type="entry name" value="PLCXc"/>
    <property type="match status" value="1"/>
</dbReference>
<evidence type="ECO:0000256" key="16">
    <source>
        <dbReference type="ARBA" id="ARBA00023674"/>
    </source>
</evidence>
<dbReference type="PROSITE" id="PS50004">
    <property type="entry name" value="C2"/>
    <property type="match status" value="1"/>
</dbReference>
<evidence type="ECO:0000256" key="6">
    <source>
        <dbReference type="ARBA" id="ARBA00022490"/>
    </source>
</evidence>
<evidence type="ECO:0000256" key="5">
    <source>
        <dbReference type="ARBA" id="ARBA00012368"/>
    </source>
</evidence>
<dbReference type="PROSITE" id="PS50008">
    <property type="entry name" value="PIPLC_Y_DOMAIN"/>
    <property type="match status" value="1"/>
</dbReference>
<dbReference type="PANTHER" id="PTHR10336:SF199">
    <property type="entry name" value="PHOSPHOINOSITIDE PHOSPHOLIPASE C"/>
    <property type="match status" value="1"/>
</dbReference>
<dbReference type="InterPro" id="IPR001192">
    <property type="entry name" value="PI-PLC_fam"/>
</dbReference>
<reference evidence="23" key="1">
    <citation type="thesis" date="2021" institute="BYU ScholarsArchive" country="Provo, UT, USA">
        <title>Applications of and Algorithms for Genome Assembly and Genomic Analyses with an Emphasis on Marine Teleosts.</title>
        <authorList>
            <person name="Pickett B.D."/>
        </authorList>
    </citation>
    <scope>NUCLEOTIDE SEQUENCE</scope>
    <source>
        <strain evidence="23">HI-2016</strain>
    </source>
</reference>
<evidence type="ECO:0000256" key="8">
    <source>
        <dbReference type="ARBA" id="ARBA00022723"/>
    </source>
</evidence>
<feature type="domain" description="C2" evidence="20">
    <location>
        <begin position="551"/>
        <end position="679"/>
    </location>
</feature>
<dbReference type="FunFam" id="3.20.20.190:FF:000084">
    <property type="match status" value="1"/>
</dbReference>
<dbReference type="InterPro" id="IPR046975">
    <property type="entry name" value="PLC-delta1_EF"/>
</dbReference>
<keyword evidence="11" id="KW-0106">Calcium</keyword>
<evidence type="ECO:0000256" key="13">
    <source>
        <dbReference type="ARBA" id="ARBA00023098"/>
    </source>
</evidence>
<dbReference type="InterPro" id="IPR017946">
    <property type="entry name" value="PLC-like_Pdiesterase_TIM-brl"/>
</dbReference>
<evidence type="ECO:0000256" key="10">
    <source>
        <dbReference type="ARBA" id="ARBA00022801"/>
    </source>
</evidence>
<dbReference type="Pfam" id="PF00388">
    <property type="entry name" value="PI-PLC-X"/>
    <property type="match status" value="1"/>
</dbReference>
<dbReference type="SUPFAM" id="SSF51695">
    <property type="entry name" value="PLC-like phosphodiesterases"/>
    <property type="match status" value="1"/>
</dbReference>
<dbReference type="InterPro" id="IPR001849">
    <property type="entry name" value="PH_domain"/>
</dbReference>
<keyword evidence="24" id="KW-1185">Reference proteome</keyword>
<dbReference type="CDD" id="cd13363">
    <property type="entry name" value="PH_PLC_delta"/>
    <property type="match status" value="1"/>
</dbReference>
<dbReference type="Gene3D" id="2.60.40.150">
    <property type="entry name" value="C2 domain"/>
    <property type="match status" value="1"/>
</dbReference>
<keyword evidence="14" id="KW-0472">Membrane</keyword>
<evidence type="ECO:0000259" key="20">
    <source>
        <dbReference type="PROSITE" id="PS50004"/>
    </source>
</evidence>
<dbReference type="Pfam" id="PF00169">
    <property type="entry name" value="PH"/>
    <property type="match status" value="1"/>
</dbReference>
<dbReference type="InterPro" id="IPR018247">
    <property type="entry name" value="EF_Hand_1_Ca_BS"/>
</dbReference>
<dbReference type="EMBL" id="JAFBMS010000001">
    <property type="protein sequence ID" value="KAG9356044.1"/>
    <property type="molecule type" value="Genomic_DNA"/>
</dbReference>
<dbReference type="SUPFAM" id="SSF50729">
    <property type="entry name" value="PH domain-like"/>
    <property type="match status" value="1"/>
</dbReference>
<dbReference type="Pfam" id="PF09279">
    <property type="entry name" value="EF-hand_like"/>
    <property type="match status" value="1"/>
</dbReference>
<dbReference type="OrthoDB" id="269822at2759"/>
<evidence type="ECO:0000256" key="11">
    <source>
        <dbReference type="ARBA" id="ARBA00022837"/>
    </source>
</evidence>
<dbReference type="InterPro" id="IPR015359">
    <property type="entry name" value="PLC_EF-hand-like"/>
</dbReference>
<dbReference type="Gene3D" id="1.10.238.10">
    <property type="entry name" value="EF-hand"/>
    <property type="match status" value="2"/>
</dbReference>
<dbReference type="Gene3D" id="2.30.29.30">
    <property type="entry name" value="Pleckstrin-homology domain (PH domain)/Phosphotyrosine-binding domain (PTB)"/>
    <property type="match status" value="1"/>
</dbReference>
<dbReference type="GO" id="GO:0035556">
    <property type="term" value="P:intracellular signal transduction"/>
    <property type="evidence" value="ECO:0007669"/>
    <property type="project" value="InterPro"/>
</dbReference>
<dbReference type="InterPro" id="IPR001711">
    <property type="entry name" value="PLipase_C_Pinositol-sp_Y"/>
</dbReference>
<evidence type="ECO:0000259" key="22">
    <source>
        <dbReference type="PROSITE" id="PS50222"/>
    </source>
</evidence>
<dbReference type="GO" id="GO:0005509">
    <property type="term" value="F:calcium ion binding"/>
    <property type="evidence" value="ECO:0007669"/>
    <property type="project" value="InterPro"/>
</dbReference>
<evidence type="ECO:0000256" key="9">
    <source>
        <dbReference type="ARBA" id="ARBA00022737"/>
    </source>
</evidence>
<dbReference type="CDD" id="cd16217">
    <property type="entry name" value="EFh_PI-PLCdelta1"/>
    <property type="match status" value="1"/>
</dbReference>
<evidence type="ECO:0000313" key="23">
    <source>
        <dbReference type="EMBL" id="KAG9356044.1"/>
    </source>
</evidence>
<dbReference type="PRINTS" id="PR00390">
    <property type="entry name" value="PHPHLIPASEC"/>
</dbReference>
<dbReference type="EC" id="3.1.4.11" evidence="5 17"/>
<keyword evidence="12 17" id="KW-0442">Lipid degradation</keyword>
<dbReference type="FunFam" id="1.10.238.10:FF:000005">
    <property type="entry name" value="Phosphoinositide phospholipase C"/>
    <property type="match status" value="1"/>
</dbReference>
<feature type="region of interest" description="Disordered" evidence="18">
    <location>
        <begin position="464"/>
        <end position="488"/>
    </location>
</feature>
<keyword evidence="15" id="KW-0807">Transducer</keyword>
<evidence type="ECO:0000259" key="19">
    <source>
        <dbReference type="PROSITE" id="PS50003"/>
    </source>
</evidence>
<keyword evidence="13 17" id="KW-0443">Lipid metabolism</keyword>
<dbReference type="CDD" id="cd00275">
    <property type="entry name" value="C2_PLC_like"/>
    <property type="match status" value="1"/>
</dbReference>
<evidence type="ECO:0000256" key="4">
    <source>
        <dbReference type="ARBA" id="ARBA00004626"/>
    </source>
</evidence>
<comment type="catalytic activity">
    <reaction evidence="16">
        <text>a 1,2-diacyl-sn-glycero-3-phospho-(1D-myo-inositol-4,5-bisphosphate) + H2O = 1D-myo-inositol 1,4,5-trisphosphate + a 1,2-diacyl-sn-glycerol + H(+)</text>
        <dbReference type="Rhea" id="RHEA:33179"/>
        <dbReference type="ChEBI" id="CHEBI:15377"/>
        <dbReference type="ChEBI" id="CHEBI:15378"/>
        <dbReference type="ChEBI" id="CHEBI:17815"/>
        <dbReference type="ChEBI" id="CHEBI:58456"/>
        <dbReference type="ChEBI" id="CHEBI:203600"/>
        <dbReference type="EC" id="3.1.4.11"/>
    </reaction>
    <physiologicalReaction direction="left-to-right" evidence="16">
        <dbReference type="Rhea" id="RHEA:33180"/>
    </physiologicalReaction>
</comment>
<keyword evidence="9" id="KW-0677">Repeat</keyword>
<dbReference type="InterPro" id="IPR011993">
    <property type="entry name" value="PH-like_dom_sf"/>
</dbReference>
<keyword evidence="7" id="KW-0597">Phosphoprotein</keyword>
<protein>
    <recommendedName>
        <fullName evidence="5 17">Phosphoinositide phospholipase C</fullName>
        <ecNumber evidence="5 17">3.1.4.11</ecNumber>
    </recommendedName>
</protein>
<keyword evidence="6" id="KW-0963">Cytoplasm</keyword>
<dbReference type="GO" id="GO:0032154">
    <property type="term" value="C:cleavage furrow"/>
    <property type="evidence" value="ECO:0007669"/>
    <property type="project" value="UniProtKB-SubCell"/>
</dbReference>
<dbReference type="SUPFAM" id="SSF47473">
    <property type="entry name" value="EF-hand"/>
    <property type="match status" value="1"/>
</dbReference>
<dbReference type="FunFam" id="2.60.40.150:FF:000058">
    <property type="entry name" value="Phosphoinositide phospholipase C"/>
    <property type="match status" value="1"/>
</dbReference>
<dbReference type="AlphaFoldDB" id="A0A8T2PXK9"/>
<dbReference type="GO" id="GO:0016042">
    <property type="term" value="P:lipid catabolic process"/>
    <property type="evidence" value="ECO:0007669"/>
    <property type="project" value="UniProtKB-KW"/>
</dbReference>
<dbReference type="GO" id="GO:0004435">
    <property type="term" value="F:phosphatidylinositol-4,5-bisphosphate phospholipase C activity"/>
    <property type="evidence" value="ECO:0007669"/>
    <property type="project" value="UniProtKB-EC"/>
</dbReference>
<dbReference type="InterPro" id="IPR011992">
    <property type="entry name" value="EF-hand-dom_pair"/>
</dbReference>
<organism evidence="23 24">
    <name type="scientific">Albula glossodonta</name>
    <name type="common">roundjaw bonefish</name>
    <dbReference type="NCBI Taxonomy" id="121402"/>
    <lineage>
        <taxon>Eukaryota</taxon>
        <taxon>Metazoa</taxon>
        <taxon>Chordata</taxon>
        <taxon>Craniata</taxon>
        <taxon>Vertebrata</taxon>
        <taxon>Euteleostomi</taxon>
        <taxon>Actinopterygii</taxon>
        <taxon>Neopterygii</taxon>
        <taxon>Teleostei</taxon>
        <taxon>Albuliformes</taxon>
        <taxon>Albulidae</taxon>
        <taxon>Albula</taxon>
    </lineage>
</organism>
<evidence type="ECO:0000256" key="14">
    <source>
        <dbReference type="ARBA" id="ARBA00023136"/>
    </source>
</evidence>
<dbReference type="SMART" id="SM00233">
    <property type="entry name" value="PH"/>
    <property type="match status" value="1"/>
</dbReference>
<accession>A0A8T2PXK9</accession>
<dbReference type="SMART" id="SM00239">
    <property type="entry name" value="C2"/>
    <property type="match status" value="1"/>
</dbReference>
<feature type="domain" description="PH" evidence="19">
    <location>
        <begin position="43"/>
        <end position="160"/>
    </location>
</feature>
<dbReference type="FunFam" id="1.10.238.10:FF:000071">
    <property type="entry name" value="Phosphoinositide phospholipase C"/>
    <property type="match status" value="1"/>
</dbReference>
<keyword evidence="8" id="KW-0479">Metal-binding</keyword>
<feature type="domain" description="EF-hand" evidence="22">
    <location>
        <begin position="170"/>
        <end position="205"/>
    </location>
</feature>
<keyword evidence="10 17" id="KW-0378">Hydrolase</keyword>
<dbReference type="PROSITE" id="PS50003">
    <property type="entry name" value="PH_DOMAIN"/>
    <property type="match status" value="1"/>
</dbReference>
<evidence type="ECO:0000256" key="3">
    <source>
        <dbReference type="ARBA" id="ARBA00004496"/>
    </source>
</evidence>
<dbReference type="InterPro" id="IPR000909">
    <property type="entry name" value="PLipase_C_PInositol-sp_X_dom"/>
</dbReference>
<comment type="cofactor">
    <cofactor evidence="1">
        <name>Ca(2+)</name>
        <dbReference type="ChEBI" id="CHEBI:29108"/>
    </cofactor>
</comment>
<feature type="compositionally biased region" description="Acidic residues" evidence="18">
    <location>
        <begin position="464"/>
        <end position="480"/>
    </location>
</feature>
<dbReference type="Pfam" id="PF00168">
    <property type="entry name" value="C2"/>
    <property type="match status" value="1"/>
</dbReference>
<dbReference type="SMART" id="SM00149">
    <property type="entry name" value="PLCYc"/>
    <property type="match status" value="1"/>
</dbReference>
<dbReference type="FunFam" id="2.30.29.30:FF:000088">
    <property type="entry name" value="Phosphoinositide phospholipase C"/>
    <property type="match status" value="1"/>
</dbReference>
<dbReference type="GO" id="GO:0005737">
    <property type="term" value="C:cytoplasm"/>
    <property type="evidence" value="ECO:0007669"/>
    <property type="project" value="UniProtKB-SubCell"/>
</dbReference>
<dbReference type="SUPFAM" id="SSF49562">
    <property type="entry name" value="C2 domain (Calcium/lipid-binding domain, CaLB)"/>
    <property type="match status" value="1"/>
</dbReference>
<name>A0A8T2PXK9_9TELE</name>
<evidence type="ECO:0000256" key="15">
    <source>
        <dbReference type="ARBA" id="ARBA00023224"/>
    </source>
</evidence>
<evidence type="ECO:0000313" key="24">
    <source>
        <dbReference type="Proteomes" id="UP000824540"/>
    </source>
</evidence>
<feature type="domain" description="PI-PLC Y-box" evidence="21">
    <location>
        <begin position="523"/>
        <end position="551"/>
    </location>
</feature>
<sequence>MQCIRKQPSRTKSQELLYQEQTKATALMNGKLLGMEGDSDLQFLLTGGDLLKVRSSSWKKTRFYKLQEDCRTMWHESHKKLKSKQTCECYNRPPASFSIDDIEAVRVGRQSEGLQKYTEDQVENRCFSIIFKGRRKNLDLIASSEEEAKQWVTALEKIISNTRNLNRQQKTEHWIFNCMRKADKNSDSKMSLKELKHFLHQVNIEVDDDYAEMLFEKCDHSKSDYLEGAEIEKFYKMLTEREEIDVIYGQYATTGGQMSSTDLLNFLLKEQRESASLDDALKLIEKYEVDETAKAKQHMTKDGFLMYLHQPEGMIFNPAHKEVYQDMSQPLNHYFISSSHNTYLMEDQLKGPSSTEAYIRALMKSCRCVELDCWDGSEGEPVIYHGYTLTSKILFKDVIKAIKEYAFKTSEYPVILSLENHCSVEQQKLMAQHMTSILGSRRFLIKGKRLNKLDTIYSAEGTIDDDSVSEDDEAADAEEDEAKKPKQTRTFITMWTSSAESTLRAPEQTPPTTTPFPCGTLATPSKEMDVNQGRFLPNGMSGYILKPAYLRDGASEFDPITLTKGDWLQHKVFHVMVISAQQLPKLKKKTKSIVDPLVRVEIYGVPADTTEKETQNISNNGFNPMWNEQFQFEVYVPELAMVRFVVEDYDSTSHNDLIGQYTLPFTSLQNGYRHVPLLTKNGDVISSAGLFVHIMVLDAE</sequence>
<evidence type="ECO:0000256" key="1">
    <source>
        <dbReference type="ARBA" id="ARBA00001913"/>
    </source>
</evidence>
<dbReference type="InterPro" id="IPR002048">
    <property type="entry name" value="EF_hand_dom"/>
</dbReference>
<evidence type="ECO:0000256" key="2">
    <source>
        <dbReference type="ARBA" id="ARBA00004170"/>
    </source>
</evidence>
<comment type="caution">
    <text evidence="23">The sequence shown here is derived from an EMBL/GenBank/DDBJ whole genome shotgun (WGS) entry which is preliminary data.</text>
</comment>
<evidence type="ECO:0000256" key="7">
    <source>
        <dbReference type="ARBA" id="ARBA00022553"/>
    </source>
</evidence>
<gene>
    <name evidence="23" type="ORF">JZ751_000888</name>
</gene>
<dbReference type="PROSITE" id="PS50007">
    <property type="entry name" value="PIPLC_X_DOMAIN"/>
    <property type="match status" value="1"/>
</dbReference>
<proteinExistence type="predicted"/>
<dbReference type="Proteomes" id="UP000824540">
    <property type="component" value="Unassembled WGS sequence"/>
</dbReference>
<dbReference type="Gene3D" id="3.20.20.190">
    <property type="entry name" value="Phosphatidylinositol (PI) phosphodiesterase"/>
    <property type="match status" value="2"/>
</dbReference>
<dbReference type="PANTHER" id="PTHR10336">
    <property type="entry name" value="PHOSPHOINOSITIDE-SPECIFIC PHOSPHOLIPASE C FAMILY PROTEIN"/>
    <property type="match status" value="1"/>
</dbReference>
<evidence type="ECO:0000259" key="21">
    <source>
        <dbReference type="PROSITE" id="PS50008"/>
    </source>
</evidence>
<dbReference type="InterPro" id="IPR035892">
    <property type="entry name" value="C2_domain_sf"/>
</dbReference>
<evidence type="ECO:0000256" key="17">
    <source>
        <dbReference type="RuleBase" id="RU361133"/>
    </source>
</evidence>
<dbReference type="InterPro" id="IPR000008">
    <property type="entry name" value="C2_dom"/>
</dbReference>
<evidence type="ECO:0000256" key="18">
    <source>
        <dbReference type="SAM" id="MobiDB-lite"/>
    </source>
</evidence>
<dbReference type="PROSITE" id="PS50222">
    <property type="entry name" value="EF_HAND_2"/>
    <property type="match status" value="1"/>
</dbReference>
<comment type="subcellular location">
    <subcellularLocation>
        <location evidence="4">Cleavage furrow</location>
    </subcellularLocation>
    <subcellularLocation>
        <location evidence="3">Cytoplasm</location>
    </subcellularLocation>
    <subcellularLocation>
        <location evidence="2">Membrane</location>
        <topology evidence="2">Peripheral membrane protein</topology>
    </subcellularLocation>
</comment>